<comment type="function">
    <text evidence="12">Cell wall formation. Adds enolpyruvyl to UDP-N-acetylglucosamine.</text>
</comment>
<feature type="modified residue" description="2-(S-cysteinyl)pyruvic acid O-phosphothioketal" evidence="12">
    <location>
        <position position="117"/>
    </location>
</feature>
<dbReference type="UniPathway" id="UPA00219"/>
<dbReference type="NCBIfam" id="TIGR01072">
    <property type="entry name" value="murA"/>
    <property type="match status" value="1"/>
</dbReference>
<name>A0A7C3CTE8_9BACT</name>
<dbReference type="AlphaFoldDB" id="A0A7C3CTE8"/>
<protein>
    <recommendedName>
        <fullName evidence="12">UDP-N-acetylglucosamine 1-carboxyvinyltransferase</fullName>
        <ecNumber evidence="12">2.5.1.7</ecNumber>
    </recommendedName>
    <alternativeName>
        <fullName evidence="12">Enoylpyruvate transferase</fullName>
    </alternativeName>
    <alternativeName>
        <fullName evidence="12">UDP-N-acetylglucosamine enolpyruvyl transferase</fullName>
        <shortName evidence="12">EPT</shortName>
    </alternativeName>
</protein>
<evidence type="ECO:0000256" key="11">
    <source>
        <dbReference type="ARBA" id="ARBA00047527"/>
    </source>
</evidence>
<keyword evidence="6 12" id="KW-0133">Cell shape</keyword>
<evidence type="ECO:0000256" key="8">
    <source>
        <dbReference type="ARBA" id="ARBA00023306"/>
    </source>
</evidence>
<evidence type="ECO:0000256" key="6">
    <source>
        <dbReference type="ARBA" id="ARBA00022960"/>
    </source>
</evidence>
<feature type="binding site" evidence="12">
    <location>
        <position position="308"/>
    </location>
    <ligand>
        <name>UDP-N-acetyl-alpha-D-glucosamine</name>
        <dbReference type="ChEBI" id="CHEBI:57705"/>
    </ligand>
</feature>
<dbReference type="EC" id="2.5.1.7" evidence="12"/>
<feature type="active site" description="Proton donor" evidence="12">
    <location>
        <position position="117"/>
    </location>
</feature>
<evidence type="ECO:0000256" key="3">
    <source>
        <dbReference type="ARBA" id="ARBA00022490"/>
    </source>
</evidence>
<evidence type="ECO:0000313" key="14">
    <source>
        <dbReference type="EMBL" id="HFC97973.1"/>
    </source>
</evidence>
<dbReference type="GO" id="GO:0005737">
    <property type="term" value="C:cytoplasm"/>
    <property type="evidence" value="ECO:0007669"/>
    <property type="project" value="UniProtKB-SubCell"/>
</dbReference>
<dbReference type="InterPro" id="IPR005750">
    <property type="entry name" value="UDP_GlcNAc_COvinyl_MurA"/>
</dbReference>
<dbReference type="InterPro" id="IPR050068">
    <property type="entry name" value="MurA_subfamily"/>
</dbReference>
<keyword evidence="3 12" id="KW-0963">Cytoplasm</keyword>
<dbReference type="PANTHER" id="PTHR43783:SF1">
    <property type="entry name" value="UDP-N-ACETYLGLUCOSAMINE 1-CARBOXYVINYLTRANSFERASE"/>
    <property type="match status" value="1"/>
</dbReference>
<dbReference type="GO" id="GO:0008760">
    <property type="term" value="F:UDP-N-acetylglucosamine 1-carboxyvinyltransferase activity"/>
    <property type="evidence" value="ECO:0007669"/>
    <property type="project" value="UniProtKB-UniRule"/>
</dbReference>
<comment type="caution">
    <text evidence="12">Lacks conserved residue(s) required for the propagation of feature annotation.</text>
</comment>
<dbReference type="Gene3D" id="3.65.10.10">
    <property type="entry name" value="Enolpyruvate transferase domain"/>
    <property type="match status" value="2"/>
</dbReference>
<evidence type="ECO:0000256" key="9">
    <source>
        <dbReference type="ARBA" id="ARBA00023316"/>
    </source>
</evidence>
<evidence type="ECO:0000256" key="4">
    <source>
        <dbReference type="ARBA" id="ARBA00022618"/>
    </source>
</evidence>
<feature type="binding site" evidence="12">
    <location>
        <position position="93"/>
    </location>
    <ligand>
        <name>UDP-N-acetyl-alpha-D-glucosamine</name>
        <dbReference type="ChEBI" id="CHEBI:57705"/>
    </ligand>
</feature>
<evidence type="ECO:0000256" key="10">
    <source>
        <dbReference type="ARBA" id="ARBA00038367"/>
    </source>
</evidence>
<keyword evidence="4 12" id="KW-0132">Cell division</keyword>
<dbReference type="Proteomes" id="UP000886043">
    <property type="component" value="Unassembled WGS sequence"/>
</dbReference>
<reference evidence="14" key="1">
    <citation type="journal article" date="2020" name="mSystems">
        <title>Genome- and Community-Level Interaction Insights into Carbon Utilization and Element Cycling Functions of Hydrothermarchaeota in Hydrothermal Sediment.</title>
        <authorList>
            <person name="Zhou Z."/>
            <person name="Liu Y."/>
            <person name="Xu W."/>
            <person name="Pan J."/>
            <person name="Luo Z.H."/>
            <person name="Li M."/>
        </authorList>
    </citation>
    <scope>NUCLEOTIDE SEQUENCE [LARGE SCALE GENOMIC DNA]</scope>
    <source>
        <strain evidence="14">HyVt-483</strain>
    </source>
</reference>
<dbReference type="HAMAP" id="MF_00111">
    <property type="entry name" value="MurA"/>
    <property type="match status" value="1"/>
</dbReference>
<comment type="pathway">
    <text evidence="2 12">Cell wall biogenesis; peptidoglycan biosynthesis.</text>
</comment>
<keyword evidence="12" id="KW-0670">Pyruvate</keyword>
<proteinExistence type="inferred from homology"/>
<evidence type="ECO:0000256" key="12">
    <source>
        <dbReference type="HAMAP-Rule" id="MF_00111"/>
    </source>
</evidence>
<keyword evidence="5 12" id="KW-0808">Transferase</keyword>
<comment type="subcellular location">
    <subcellularLocation>
        <location evidence="1 12">Cytoplasm</location>
    </subcellularLocation>
</comment>
<gene>
    <name evidence="12 14" type="primary">murA</name>
    <name evidence="14" type="ORF">ENJ40_05900</name>
</gene>
<comment type="similarity">
    <text evidence="10 12">Belongs to the EPSP synthase family. MurA subfamily.</text>
</comment>
<dbReference type="GO" id="GO:0008360">
    <property type="term" value="P:regulation of cell shape"/>
    <property type="evidence" value="ECO:0007669"/>
    <property type="project" value="UniProtKB-KW"/>
</dbReference>
<organism evidence="14">
    <name type="scientific">Thermosulfurimonas dismutans</name>
    <dbReference type="NCBI Taxonomy" id="999894"/>
    <lineage>
        <taxon>Bacteria</taxon>
        <taxon>Pseudomonadati</taxon>
        <taxon>Thermodesulfobacteriota</taxon>
        <taxon>Thermodesulfobacteria</taxon>
        <taxon>Thermodesulfobacteriales</taxon>
        <taxon>Thermodesulfobacteriaceae</taxon>
        <taxon>Thermosulfurimonas</taxon>
    </lineage>
</organism>
<keyword evidence="9 12" id="KW-0961">Cell wall biogenesis/degradation</keyword>
<dbReference type="SUPFAM" id="SSF55205">
    <property type="entry name" value="EPT/RTPC-like"/>
    <property type="match status" value="1"/>
</dbReference>
<dbReference type="GO" id="GO:0009252">
    <property type="term" value="P:peptidoglycan biosynthetic process"/>
    <property type="evidence" value="ECO:0007669"/>
    <property type="project" value="UniProtKB-UniRule"/>
</dbReference>
<feature type="domain" description="Enolpyruvate transferase" evidence="13">
    <location>
        <begin position="8"/>
        <end position="409"/>
    </location>
</feature>
<dbReference type="PANTHER" id="PTHR43783">
    <property type="entry name" value="UDP-N-ACETYLGLUCOSAMINE 1-CARBOXYVINYLTRANSFERASE"/>
    <property type="match status" value="1"/>
</dbReference>
<feature type="binding site" evidence="12">
    <location>
        <begin position="23"/>
        <end position="24"/>
    </location>
    <ligand>
        <name>phosphoenolpyruvate</name>
        <dbReference type="ChEBI" id="CHEBI:58702"/>
    </ligand>
</feature>
<accession>A0A7C3CTE8</accession>
<evidence type="ECO:0000256" key="2">
    <source>
        <dbReference type="ARBA" id="ARBA00004752"/>
    </source>
</evidence>
<dbReference type="Pfam" id="PF00275">
    <property type="entry name" value="EPSP_synthase"/>
    <property type="match status" value="1"/>
</dbReference>
<dbReference type="GO" id="GO:0051301">
    <property type="term" value="P:cell division"/>
    <property type="evidence" value="ECO:0007669"/>
    <property type="project" value="UniProtKB-KW"/>
</dbReference>
<dbReference type="InterPro" id="IPR036968">
    <property type="entry name" value="Enolpyruvate_Tfrase_sf"/>
</dbReference>
<keyword evidence="7 12" id="KW-0573">Peptidoglycan synthesis</keyword>
<comment type="catalytic activity">
    <reaction evidence="11 12">
        <text>phosphoenolpyruvate + UDP-N-acetyl-alpha-D-glucosamine = UDP-N-acetyl-3-O-(1-carboxyvinyl)-alpha-D-glucosamine + phosphate</text>
        <dbReference type="Rhea" id="RHEA:18681"/>
        <dbReference type="ChEBI" id="CHEBI:43474"/>
        <dbReference type="ChEBI" id="CHEBI:57705"/>
        <dbReference type="ChEBI" id="CHEBI:58702"/>
        <dbReference type="ChEBI" id="CHEBI:68483"/>
        <dbReference type="EC" id="2.5.1.7"/>
    </reaction>
</comment>
<sequence>MREYLEIEGGFPLSGEIRISGAKNAVLPALAATVLAPGRYRFLNWPRLLDLYTMLELLSRLGARVETRGEILEVDTTSLEGVEAPYELVRRMRASILVLGPLTARFGRARVALPGGCPIGKRPVDFHTRGLKLLGAEITLDHGYILARAPRGLTGTEIVFDFPSVTATENLLMAGVLARGETIIQNAAREPEVVFLGEMLQAMGGRIEGLGTDQIRIQGVPELHPPEEPLRIIPDRIETGTYLMLPGLVGGEIVLRGTEPRFLKTPILRLREAGLEIESEGDTLYARPGKGLKPLKIATAPYPGFPTDLQAQIIALLTQARGVSFVTETLFEDRFHHVSELWRMGADIEQDKRTAIVKGPVRLQGTEVEAHDLRASASLVLAALAAEGVSRIYGLEHLDRGYERIEEKLASIGARIVRKRYETAEPF</sequence>
<evidence type="ECO:0000256" key="7">
    <source>
        <dbReference type="ARBA" id="ARBA00022984"/>
    </source>
</evidence>
<keyword evidence="8 12" id="KW-0131">Cell cycle</keyword>
<evidence type="ECO:0000256" key="5">
    <source>
        <dbReference type="ARBA" id="ARBA00022679"/>
    </source>
</evidence>
<dbReference type="GO" id="GO:0071555">
    <property type="term" value="P:cell wall organization"/>
    <property type="evidence" value="ECO:0007669"/>
    <property type="project" value="UniProtKB-KW"/>
</dbReference>
<dbReference type="NCBIfam" id="NF006873">
    <property type="entry name" value="PRK09369.1"/>
    <property type="match status" value="1"/>
</dbReference>
<evidence type="ECO:0000256" key="1">
    <source>
        <dbReference type="ARBA" id="ARBA00004496"/>
    </source>
</evidence>
<dbReference type="GO" id="GO:0019277">
    <property type="term" value="P:UDP-N-acetylgalactosamine biosynthetic process"/>
    <property type="evidence" value="ECO:0007669"/>
    <property type="project" value="InterPro"/>
</dbReference>
<dbReference type="FunFam" id="3.65.10.10:FF:000001">
    <property type="entry name" value="UDP-N-acetylglucosamine 1-carboxyvinyltransferase"/>
    <property type="match status" value="1"/>
</dbReference>
<feature type="binding site" evidence="12">
    <location>
        <position position="330"/>
    </location>
    <ligand>
        <name>UDP-N-acetyl-alpha-D-glucosamine</name>
        <dbReference type="ChEBI" id="CHEBI:57705"/>
    </ligand>
</feature>
<comment type="caution">
    <text evidence="14">The sequence shown here is derived from an EMBL/GenBank/DDBJ whole genome shotgun (WGS) entry which is preliminary data.</text>
</comment>
<evidence type="ECO:0000259" key="13">
    <source>
        <dbReference type="Pfam" id="PF00275"/>
    </source>
</evidence>
<dbReference type="InterPro" id="IPR001986">
    <property type="entry name" value="Enolpyruvate_Tfrase_dom"/>
</dbReference>
<dbReference type="EMBL" id="DRMH01000076">
    <property type="protein sequence ID" value="HFC97973.1"/>
    <property type="molecule type" value="Genomic_DNA"/>
</dbReference>
<dbReference type="InterPro" id="IPR013792">
    <property type="entry name" value="RNA3'P_cycl/enolpyr_Trfase_a/b"/>
</dbReference>
<dbReference type="CDD" id="cd01555">
    <property type="entry name" value="UdpNAET"/>
    <property type="match status" value="1"/>
</dbReference>